<dbReference type="RefSeq" id="WP_140999568.1">
    <property type="nucleotide sequence ID" value="NZ_VDCZ01000037.1"/>
</dbReference>
<proteinExistence type="predicted"/>
<feature type="transmembrane region" description="Helical" evidence="1">
    <location>
        <begin position="7"/>
        <end position="29"/>
    </location>
</feature>
<keyword evidence="1" id="KW-1133">Transmembrane helix</keyword>
<dbReference type="EMBL" id="WQLW01000037">
    <property type="protein sequence ID" value="MVO11141.1"/>
    <property type="molecule type" value="Genomic_DNA"/>
</dbReference>
<keyword evidence="1" id="KW-0812">Transmembrane</keyword>
<sequence length="152" mass="17725">MNKTIRPIIALTIFAILFILLFPISILTGSLDFASSVIPGWHTTVYPPFFVWGIVKMIVLTAVVFGYWKLYRKEHRINKFWFILHFLLTIPSVIDTLFPISPMIIVYNYEKLFETMERAQQIILVLNSMFIAGQILFIIYYFKAKAAANNRL</sequence>
<evidence type="ECO:0000313" key="2">
    <source>
        <dbReference type="EMBL" id="MVO11141.1"/>
    </source>
</evidence>
<feature type="transmembrane region" description="Helical" evidence="1">
    <location>
        <begin position="119"/>
        <end position="142"/>
    </location>
</feature>
<dbReference type="Gene3D" id="1.20.210.10">
    <property type="entry name" value="Cytochrome c oxidase-like, subunit I domain"/>
    <property type="match status" value="1"/>
</dbReference>
<keyword evidence="1" id="KW-0472">Membrane</keyword>
<comment type="caution">
    <text evidence="2">The sequence shown here is derived from an EMBL/GenBank/DDBJ whole genome shotgun (WGS) entry which is preliminary data.</text>
</comment>
<organism evidence="2 3">
    <name type="scientific">Flavobacterium profundi</name>
    <dbReference type="NCBI Taxonomy" id="1774945"/>
    <lineage>
        <taxon>Bacteria</taxon>
        <taxon>Pseudomonadati</taxon>
        <taxon>Bacteroidota</taxon>
        <taxon>Flavobacteriia</taxon>
        <taxon>Flavobacteriales</taxon>
        <taxon>Flavobacteriaceae</taxon>
        <taxon>Flavobacterium</taxon>
    </lineage>
</organism>
<dbReference type="Proteomes" id="UP000431264">
    <property type="component" value="Unassembled WGS sequence"/>
</dbReference>
<reference evidence="3" key="1">
    <citation type="submission" date="2019-05" db="EMBL/GenBank/DDBJ databases">
        <title>Flavobacterium profundi sp. nov., isolated from a deep-sea seamount.</title>
        <authorList>
            <person name="Zhang D.-C."/>
        </authorList>
    </citation>
    <scope>NUCLEOTIDE SEQUENCE [LARGE SCALE GENOMIC DNA]</scope>
    <source>
        <strain evidence="3">TP390</strain>
    </source>
</reference>
<gene>
    <name evidence="2" type="ORF">GOQ30_18395</name>
</gene>
<accession>A0A6I4IW78</accession>
<dbReference type="OrthoDB" id="1366619at2"/>
<name>A0A6I4IW78_9FLAO</name>
<dbReference type="InterPro" id="IPR036927">
    <property type="entry name" value="Cyt_c_oxase-like_su1_sf"/>
</dbReference>
<feature type="transmembrane region" description="Helical" evidence="1">
    <location>
        <begin position="80"/>
        <end position="107"/>
    </location>
</feature>
<evidence type="ECO:0000313" key="3">
    <source>
        <dbReference type="Proteomes" id="UP000431264"/>
    </source>
</evidence>
<evidence type="ECO:0000256" key="1">
    <source>
        <dbReference type="SAM" id="Phobius"/>
    </source>
</evidence>
<protein>
    <submittedName>
        <fullName evidence="2">Uncharacterized protein</fullName>
    </submittedName>
</protein>
<feature type="transmembrane region" description="Helical" evidence="1">
    <location>
        <begin position="49"/>
        <end position="68"/>
    </location>
</feature>
<keyword evidence="3" id="KW-1185">Reference proteome</keyword>
<dbReference type="AlphaFoldDB" id="A0A6I4IW78"/>